<dbReference type="InterPro" id="IPR045424">
    <property type="entry name" value="DUF6509"/>
</dbReference>
<dbReference type="RefSeq" id="WP_204205289.1">
    <property type="nucleotide sequence ID" value="NZ_JAFELM010000045.1"/>
</dbReference>
<protein>
    <submittedName>
        <fullName evidence="1">Pullulanase</fullName>
    </submittedName>
</protein>
<dbReference type="Pfam" id="PF20119">
    <property type="entry name" value="DUF6509"/>
    <property type="match status" value="1"/>
</dbReference>
<comment type="caution">
    <text evidence="1">The sequence shown here is derived from an EMBL/GenBank/DDBJ whole genome shotgun (WGS) entry which is preliminary data.</text>
</comment>
<evidence type="ECO:0000313" key="1">
    <source>
        <dbReference type="EMBL" id="MBM6619804.1"/>
    </source>
</evidence>
<evidence type="ECO:0000313" key="2">
    <source>
        <dbReference type="Proteomes" id="UP001518925"/>
    </source>
</evidence>
<dbReference type="EMBL" id="JAFELM010000045">
    <property type="protein sequence ID" value="MBM6619804.1"/>
    <property type="molecule type" value="Genomic_DNA"/>
</dbReference>
<organism evidence="1 2">
    <name type="scientific">Bacillus suaedaesalsae</name>
    <dbReference type="NCBI Taxonomy" id="2810349"/>
    <lineage>
        <taxon>Bacteria</taxon>
        <taxon>Bacillati</taxon>
        <taxon>Bacillota</taxon>
        <taxon>Bacilli</taxon>
        <taxon>Bacillales</taxon>
        <taxon>Bacillaceae</taxon>
        <taxon>Bacillus</taxon>
    </lineage>
</organism>
<name>A0ABS2DMT0_9BACI</name>
<keyword evidence="2" id="KW-1185">Reference proteome</keyword>
<sequence length="101" mass="12074">MFTITEYTVELMDDPFKILQGNRYEFMLQVSVDEEDDLYTEKGVYLRVIFTVDGETKKISQSSFHENSTDRYLEFELEDDEEKLVFDFCSTHYEPIEEEAK</sequence>
<proteinExistence type="predicted"/>
<gene>
    <name evidence="1" type="ORF">JR050_19260</name>
</gene>
<dbReference type="Proteomes" id="UP001518925">
    <property type="component" value="Unassembled WGS sequence"/>
</dbReference>
<reference evidence="1 2" key="1">
    <citation type="submission" date="2021-02" db="EMBL/GenBank/DDBJ databases">
        <title>Bacillus sp. RD4P76, an endophyte from a halophyte.</title>
        <authorList>
            <person name="Sun J.-Q."/>
        </authorList>
    </citation>
    <scope>NUCLEOTIDE SEQUENCE [LARGE SCALE GENOMIC DNA]</scope>
    <source>
        <strain evidence="1 2">RD4P76</strain>
    </source>
</reference>
<accession>A0ABS2DMT0</accession>